<feature type="domain" description="AraC-type arabinose-binding/dimerisation" evidence="2">
    <location>
        <begin position="19"/>
        <end position="72"/>
    </location>
</feature>
<reference evidence="3" key="1">
    <citation type="journal article" date="2013" name="Environ. Microbiol.">
        <title>Microbiota from the distal guts of lean and obese adolescents exhibit partial functional redundancy besides clear differences in community structure.</title>
        <authorList>
            <person name="Ferrer M."/>
            <person name="Ruiz A."/>
            <person name="Lanza F."/>
            <person name="Haange S.B."/>
            <person name="Oberbach A."/>
            <person name="Till H."/>
            <person name="Bargiela R."/>
            <person name="Campoy C."/>
            <person name="Segura M.T."/>
            <person name="Richter M."/>
            <person name="von Bergen M."/>
            <person name="Seifert J."/>
            <person name="Suarez A."/>
        </authorList>
    </citation>
    <scope>NUCLEOTIDE SEQUENCE</scope>
</reference>
<proteinExistence type="predicted"/>
<dbReference type="Gene3D" id="2.60.120.10">
    <property type="entry name" value="Jelly Rolls"/>
    <property type="match status" value="1"/>
</dbReference>
<evidence type="ECO:0000256" key="1">
    <source>
        <dbReference type="ARBA" id="ARBA00023125"/>
    </source>
</evidence>
<dbReference type="SUPFAM" id="SSF51182">
    <property type="entry name" value="RmlC-like cupins"/>
    <property type="match status" value="1"/>
</dbReference>
<dbReference type="Pfam" id="PF02311">
    <property type="entry name" value="AraC_binding"/>
    <property type="match status" value="1"/>
</dbReference>
<protein>
    <submittedName>
        <fullName evidence="3">Transcriptional regulator, AraC family</fullName>
    </submittedName>
</protein>
<sequence length="78" mass="8714">MEIMPILERKIAHKMTTLCSHITYPEFVLPLHKHAEYELMIFTHGSGKQFVGEGVAPYAEGDVALIGSNVPHLHLCKS</sequence>
<accession>K1SEE7</accession>
<dbReference type="InterPro" id="IPR014710">
    <property type="entry name" value="RmlC-like_jellyroll"/>
</dbReference>
<dbReference type="InterPro" id="IPR003313">
    <property type="entry name" value="AraC-bd"/>
</dbReference>
<evidence type="ECO:0000313" key="3">
    <source>
        <dbReference type="EMBL" id="EKC45806.1"/>
    </source>
</evidence>
<dbReference type="GO" id="GO:0006355">
    <property type="term" value="P:regulation of DNA-templated transcription"/>
    <property type="evidence" value="ECO:0007669"/>
    <property type="project" value="InterPro"/>
</dbReference>
<keyword evidence="1" id="KW-0238">DNA-binding</keyword>
<dbReference type="AlphaFoldDB" id="K1SEE7"/>
<feature type="non-terminal residue" evidence="3">
    <location>
        <position position="78"/>
    </location>
</feature>
<organism evidence="3">
    <name type="scientific">human gut metagenome</name>
    <dbReference type="NCBI Taxonomy" id="408170"/>
    <lineage>
        <taxon>unclassified sequences</taxon>
        <taxon>metagenomes</taxon>
        <taxon>organismal metagenomes</taxon>
    </lineage>
</organism>
<dbReference type="EMBL" id="AJWY01013796">
    <property type="protein sequence ID" value="EKC45806.1"/>
    <property type="molecule type" value="Genomic_DNA"/>
</dbReference>
<evidence type="ECO:0000259" key="2">
    <source>
        <dbReference type="Pfam" id="PF02311"/>
    </source>
</evidence>
<dbReference type="InterPro" id="IPR011051">
    <property type="entry name" value="RmlC_Cupin_sf"/>
</dbReference>
<dbReference type="GO" id="GO:0003677">
    <property type="term" value="F:DNA binding"/>
    <property type="evidence" value="ECO:0007669"/>
    <property type="project" value="UniProtKB-KW"/>
</dbReference>
<gene>
    <name evidence="3" type="ORF">LEA_20082</name>
</gene>
<comment type="caution">
    <text evidence="3">The sequence shown here is derived from an EMBL/GenBank/DDBJ whole genome shotgun (WGS) entry which is preliminary data.</text>
</comment>
<name>K1SEE7_9ZZZZ</name>